<protein>
    <submittedName>
        <fullName evidence="2">Uncharacterized protein</fullName>
    </submittedName>
</protein>
<name>A0ABS2H1K1_9BACL</name>
<evidence type="ECO:0000256" key="1">
    <source>
        <dbReference type="SAM" id="MobiDB-lite"/>
    </source>
</evidence>
<proteinExistence type="predicted"/>
<sequence length="56" mass="6433">MEKDSKQMDNQREKAPKAKQTAKSKPTQDTEFAEELTKSDIQSAFQNPVTGEERLY</sequence>
<keyword evidence="3" id="KW-1185">Reference proteome</keyword>
<feature type="compositionally biased region" description="Polar residues" evidence="1">
    <location>
        <begin position="39"/>
        <end position="49"/>
    </location>
</feature>
<evidence type="ECO:0000313" key="2">
    <source>
        <dbReference type="EMBL" id="MBM6995260.1"/>
    </source>
</evidence>
<gene>
    <name evidence="2" type="ORF">IM700_006240</name>
</gene>
<evidence type="ECO:0000313" key="3">
    <source>
        <dbReference type="Proteomes" id="UP001516620"/>
    </source>
</evidence>
<dbReference type="EMBL" id="JADCNN020000004">
    <property type="protein sequence ID" value="MBM6995260.1"/>
    <property type="molecule type" value="Genomic_DNA"/>
</dbReference>
<dbReference type="RefSeq" id="WP_155605148.1">
    <property type="nucleotide sequence ID" value="NZ_JADCNN020000004.1"/>
</dbReference>
<accession>A0ABS2H1K1</accession>
<comment type="caution">
    <text evidence="2">The sequence shown here is derived from an EMBL/GenBank/DDBJ whole genome shotgun (WGS) entry which is preliminary data.</text>
</comment>
<feature type="region of interest" description="Disordered" evidence="1">
    <location>
        <begin position="1"/>
        <end position="56"/>
    </location>
</feature>
<feature type="compositionally biased region" description="Polar residues" evidence="1">
    <location>
        <begin position="21"/>
        <end position="30"/>
    </location>
</feature>
<dbReference type="Proteomes" id="UP001516620">
    <property type="component" value="Unassembled WGS sequence"/>
</dbReference>
<reference evidence="2 3" key="1">
    <citation type="submission" date="2021-01" db="EMBL/GenBank/DDBJ databases">
        <title>Paenibacillus sp.nov. isolated from the rhizosphere soil of tomato plant.</title>
        <authorList>
            <person name="Thin K.K."/>
            <person name="Zhang X."/>
            <person name="He S."/>
        </authorList>
    </citation>
    <scope>NUCLEOTIDE SEQUENCE [LARGE SCALE GENOMIC DNA]</scope>
    <source>
        <strain evidence="2 3">DXFW5</strain>
    </source>
</reference>
<organism evidence="2 3">
    <name type="scientific">Paenibacillus rhizolycopersici</name>
    <dbReference type="NCBI Taxonomy" id="2780073"/>
    <lineage>
        <taxon>Bacteria</taxon>
        <taxon>Bacillati</taxon>
        <taxon>Bacillota</taxon>
        <taxon>Bacilli</taxon>
        <taxon>Bacillales</taxon>
        <taxon>Paenibacillaceae</taxon>
        <taxon>Paenibacillus</taxon>
    </lineage>
</organism>
<feature type="compositionally biased region" description="Basic and acidic residues" evidence="1">
    <location>
        <begin position="1"/>
        <end position="16"/>
    </location>
</feature>